<reference evidence="1 2" key="1">
    <citation type="journal article" date="2018" name="Front. Microbiol.">
        <title>Hydrolytic Capabilities as a Key to Environmental Success: Chitinolytic and Cellulolytic Acidobacteria From Acidic Sub-arctic Soils and Boreal Peatlands.</title>
        <authorList>
            <person name="Belova S.E."/>
            <person name="Ravin N.V."/>
            <person name="Pankratov T.A."/>
            <person name="Rakitin A.L."/>
            <person name="Ivanova A.A."/>
            <person name="Beletsky A.V."/>
            <person name="Mardanov A.V."/>
            <person name="Sinninghe Damste J.S."/>
            <person name="Dedysh S.N."/>
        </authorList>
    </citation>
    <scope>NUCLEOTIDE SEQUENCE [LARGE SCALE GENOMIC DNA]</scope>
    <source>
        <strain evidence="1 2">SBC82</strain>
    </source>
</reference>
<accession>A0A2Z5G3Q0</accession>
<evidence type="ECO:0000313" key="2">
    <source>
        <dbReference type="Proteomes" id="UP000253606"/>
    </source>
</evidence>
<protein>
    <submittedName>
        <fullName evidence="1">Uncharacterized protein</fullName>
    </submittedName>
</protein>
<name>A0A2Z5G3Q0_9BACT</name>
<proteinExistence type="predicted"/>
<dbReference type="AlphaFoldDB" id="A0A2Z5G3Q0"/>
<organism evidence="1 2">
    <name type="scientific">Acidisarcina polymorpha</name>
    <dbReference type="NCBI Taxonomy" id="2211140"/>
    <lineage>
        <taxon>Bacteria</taxon>
        <taxon>Pseudomonadati</taxon>
        <taxon>Acidobacteriota</taxon>
        <taxon>Terriglobia</taxon>
        <taxon>Terriglobales</taxon>
        <taxon>Acidobacteriaceae</taxon>
        <taxon>Acidisarcina</taxon>
    </lineage>
</organism>
<dbReference type="Proteomes" id="UP000253606">
    <property type="component" value="Chromosome"/>
</dbReference>
<evidence type="ECO:0000313" key="1">
    <source>
        <dbReference type="EMBL" id="AXC13752.1"/>
    </source>
</evidence>
<sequence>MLLLSSQRGVIGCIRVYSMLQPGIERTQAETPAFSYFEGRNFSVPRFDF</sequence>
<dbReference type="EMBL" id="CP030840">
    <property type="protein sequence ID" value="AXC13752.1"/>
    <property type="molecule type" value="Genomic_DNA"/>
</dbReference>
<keyword evidence="2" id="KW-1185">Reference proteome</keyword>
<dbReference type="KEGG" id="abas:ACPOL_4480"/>
<gene>
    <name evidence="1" type="ORF">ACPOL_4480</name>
</gene>